<organism evidence="1 2">
    <name type="scientific">Xenorhabdus szentirmaii DSM 16338</name>
    <dbReference type="NCBI Taxonomy" id="1427518"/>
    <lineage>
        <taxon>Bacteria</taxon>
        <taxon>Pseudomonadati</taxon>
        <taxon>Pseudomonadota</taxon>
        <taxon>Gammaproteobacteria</taxon>
        <taxon>Enterobacterales</taxon>
        <taxon>Morganellaceae</taxon>
        <taxon>Xenorhabdus</taxon>
    </lineage>
</organism>
<accession>W1J5U3</accession>
<dbReference type="InterPro" id="IPR036388">
    <property type="entry name" value="WH-like_DNA-bd_sf"/>
</dbReference>
<dbReference type="AlphaFoldDB" id="W1J5U3"/>
<keyword evidence="2" id="KW-1185">Reference proteome</keyword>
<dbReference type="Proteomes" id="UP000019202">
    <property type="component" value="Unassembled WGS sequence"/>
</dbReference>
<dbReference type="EMBL" id="CBXF010000115">
    <property type="protein sequence ID" value="CDL84840.1"/>
    <property type="molecule type" value="Genomic_DNA"/>
</dbReference>
<protein>
    <recommendedName>
        <fullName evidence="3">Filamentation induced by cAMP protein Fic</fullName>
    </recommendedName>
</protein>
<evidence type="ECO:0000313" key="2">
    <source>
        <dbReference type="Proteomes" id="UP000019202"/>
    </source>
</evidence>
<gene>
    <name evidence="1" type="ORF">XSR1_540011</name>
</gene>
<proteinExistence type="predicted"/>
<evidence type="ECO:0008006" key="3">
    <source>
        <dbReference type="Google" id="ProtNLM"/>
    </source>
</evidence>
<comment type="caution">
    <text evidence="1">The sequence shown here is derived from an EMBL/GenBank/DDBJ whole genome shotgun (WGS) entry which is preliminary data.</text>
</comment>
<dbReference type="STRING" id="1427518.XSR1_540011"/>
<evidence type="ECO:0000313" key="1">
    <source>
        <dbReference type="EMBL" id="CDL84840.1"/>
    </source>
</evidence>
<reference evidence="1" key="1">
    <citation type="submission" date="2013-11" db="EMBL/GenBank/DDBJ databases">
        <title>Draft genome sequence and annotation of the entomopathogenic bacteria, Xenorhabdus cabanillasi strain JM26 and Xenorhabdus szentirmai strain DSM 16338.</title>
        <authorList>
            <person name="Gualtieri M."/>
            <person name="Ogier J.C."/>
            <person name="Pages S."/>
            <person name="Givaudan A."/>
            <person name="Gaudriault S."/>
        </authorList>
    </citation>
    <scope>NUCLEOTIDE SEQUENCE [LARGE SCALE GENOMIC DNA]</scope>
    <source>
        <strain evidence="1">DSM 16338</strain>
    </source>
</reference>
<sequence>MVCHISSHGRWQWAHYPLTDLVLAQGESRSIRFYAMSVSICERRKQYYEILEQTKVLNKMLNDDFQQGINSSQYQKMAQVSRATATRHLNHLMELGCLKKTDAGGRSTRYVIHHC</sequence>
<name>W1J5U3_9GAMM</name>
<dbReference type="Gene3D" id="1.10.10.10">
    <property type="entry name" value="Winged helix-like DNA-binding domain superfamily/Winged helix DNA-binding domain"/>
    <property type="match status" value="1"/>
</dbReference>